<dbReference type="Gramene" id="Kaladp0535s0005.1.v1.1">
    <property type="protein sequence ID" value="Kaladp0535s0005.1.v1.1"/>
    <property type="gene ID" value="Kaladp0535s0005.v1.1"/>
</dbReference>
<keyword evidence="4" id="KW-0378">Hydrolase</keyword>
<organism evidence="7 8">
    <name type="scientific">Kalanchoe fedtschenkoi</name>
    <name type="common">Lavender scallops</name>
    <name type="synonym">South American air plant</name>
    <dbReference type="NCBI Taxonomy" id="63787"/>
    <lineage>
        <taxon>Eukaryota</taxon>
        <taxon>Viridiplantae</taxon>
        <taxon>Streptophyta</taxon>
        <taxon>Embryophyta</taxon>
        <taxon>Tracheophyta</taxon>
        <taxon>Spermatophyta</taxon>
        <taxon>Magnoliopsida</taxon>
        <taxon>eudicotyledons</taxon>
        <taxon>Gunneridae</taxon>
        <taxon>Pentapetalae</taxon>
        <taxon>Saxifragales</taxon>
        <taxon>Crassulaceae</taxon>
        <taxon>Kalanchoe</taxon>
    </lineage>
</organism>
<name>A0A7N0VBW2_KALFE</name>
<dbReference type="InterPro" id="IPR036691">
    <property type="entry name" value="Endo/exonu/phosph_ase_sf"/>
</dbReference>
<evidence type="ECO:0000256" key="2">
    <source>
        <dbReference type="ARBA" id="ARBA00007092"/>
    </source>
</evidence>
<evidence type="ECO:0000313" key="7">
    <source>
        <dbReference type="EnsemblPlants" id="Kaladp0535s0005.1.v1.1"/>
    </source>
</evidence>
<dbReference type="GO" id="GO:0003906">
    <property type="term" value="F:DNA-(apurinic or apyrimidinic site) endonuclease activity"/>
    <property type="evidence" value="ECO:0007669"/>
    <property type="project" value="TreeGrafter"/>
</dbReference>
<dbReference type="InterPro" id="IPR005135">
    <property type="entry name" value="Endo/exonuclease/phosphatase"/>
</dbReference>
<dbReference type="Proteomes" id="UP000594263">
    <property type="component" value="Unplaced"/>
</dbReference>
<accession>A0A7N0VBW2</accession>
<dbReference type="PANTHER" id="PTHR22748:SF11">
    <property type="entry name" value="OS07G0184032 PROTEIN"/>
    <property type="match status" value="1"/>
</dbReference>
<feature type="domain" description="Endonuclease/exonuclease/phosphatase" evidence="6">
    <location>
        <begin position="4"/>
        <end position="134"/>
    </location>
</feature>
<dbReference type="Pfam" id="PF03372">
    <property type="entry name" value="Exo_endo_phos"/>
    <property type="match status" value="1"/>
</dbReference>
<dbReference type="Gene3D" id="3.60.10.10">
    <property type="entry name" value="Endonuclease/exonuclease/phosphatase"/>
    <property type="match status" value="1"/>
</dbReference>
<dbReference type="InterPro" id="IPR004808">
    <property type="entry name" value="AP_endonuc_1"/>
</dbReference>
<reference evidence="7" key="1">
    <citation type="submission" date="2021-01" db="UniProtKB">
        <authorList>
            <consortium name="EnsemblPlants"/>
        </authorList>
    </citation>
    <scope>IDENTIFICATION</scope>
</reference>
<evidence type="ECO:0000256" key="5">
    <source>
        <dbReference type="ARBA" id="ARBA00022842"/>
    </source>
</evidence>
<dbReference type="GO" id="GO:0008311">
    <property type="term" value="F:double-stranded DNA 3'-5' DNA exonuclease activity"/>
    <property type="evidence" value="ECO:0007669"/>
    <property type="project" value="TreeGrafter"/>
</dbReference>
<protein>
    <recommendedName>
        <fullName evidence="6">Endonuclease/exonuclease/phosphatase domain-containing protein</fullName>
    </recommendedName>
</protein>
<evidence type="ECO:0000313" key="8">
    <source>
        <dbReference type="Proteomes" id="UP000594263"/>
    </source>
</evidence>
<evidence type="ECO:0000256" key="3">
    <source>
        <dbReference type="ARBA" id="ARBA00022723"/>
    </source>
</evidence>
<dbReference type="GO" id="GO:0008081">
    <property type="term" value="F:phosphoric diester hydrolase activity"/>
    <property type="evidence" value="ECO:0007669"/>
    <property type="project" value="TreeGrafter"/>
</dbReference>
<sequence>MKAISWNIRGLGRSEKRLALRKLIQDHSPSLLLIQETKTASMNAEIIQSFWGQSSISWASSDSIGRAGTLKVGNIRCVIANIFAPNSECQRRSFWDFLHSKWVKFGYPWMAGGDFNSVLRMEERRGLDSVNPATRCHFDSICQWGKKNTFYDRNPKSSGFKKEIEILNFTI</sequence>
<dbReference type="PANTHER" id="PTHR22748">
    <property type="entry name" value="AP ENDONUCLEASE"/>
    <property type="match status" value="1"/>
</dbReference>
<keyword evidence="5" id="KW-0460">Magnesium</keyword>
<keyword evidence="3" id="KW-0479">Metal-binding</keyword>
<dbReference type="GO" id="GO:0005634">
    <property type="term" value="C:nucleus"/>
    <property type="evidence" value="ECO:0007669"/>
    <property type="project" value="TreeGrafter"/>
</dbReference>
<dbReference type="GO" id="GO:0006284">
    <property type="term" value="P:base-excision repair"/>
    <property type="evidence" value="ECO:0007669"/>
    <property type="project" value="TreeGrafter"/>
</dbReference>
<evidence type="ECO:0000256" key="1">
    <source>
        <dbReference type="ARBA" id="ARBA00001946"/>
    </source>
</evidence>
<dbReference type="SUPFAM" id="SSF56219">
    <property type="entry name" value="DNase I-like"/>
    <property type="match status" value="1"/>
</dbReference>
<dbReference type="EnsemblPlants" id="Kaladp0535s0005.1.v1.1">
    <property type="protein sequence ID" value="Kaladp0535s0005.1.v1.1"/>
    <property type="gene ID" value="Kaladp0535s0005.v1.1"/>
</dbReference>
<dbReference type="GO" id="GO:0046872">
    <property type="term" value="F:metal ion binding"/>
    <property type="evidence" value="ECO:0007669"/>
    <property type="project" value="UniProtKB-KW"/>
</dbReference>
<comment type="cofactor">
    <cofactor evidence="1">
        <name>Mg(2+)</name>
        <dbReference type="ChEBI" id="CHEBI:18420"/>
    </cofactor>
</comment>
<comment type="similarity">
    <text evidence="2">Belongs to the DNA repair enzymes AP/ExoA family.</text>
</comment>
<keyword evidence="8" id="KW-1185">Reference proteome</keyword>
<evidence type="ECO:0000259" key="6">
    <source>
        <dbReference type="Pfam" id="PF03372"/>
    </source>
</evidence>
<proteinExistence type="inferred from homology"/>
<dbReference type="AlphaFoldDB" id="A0A7N0VBW2"/>
<evidence type="ECO:0000256" key="4">
    <source>
        <dbReference type="ARBA" id="ARBA00022801"/>
    </source>
</evidence>